<reference evidence="2 3" key="1">
    <citation type="submission" date="2020-08" db="EMBL/GenBank/DDBJ databases">
        <title>Genomic Encyclopedia of Type Strains, Phase IV (KMG-IV): sequencing the most valuable type-strain genomes for metagenomic binning, comparative biology and taxonomic classification.</title>
        <authorList>
            <person name="Goeker M."/>
        </authorList>
    </citation>
    <scope>NUCLEOTIDE SEQUENCE [LARGE SCALE GENOMIC DNA]</scope>
    <source>
        <strain evidence="2 3">DSM 26736</strain>
    </source>
</reference>
<dbReference type="SUPFAM" id="SSF56281">
    <property type="entry name" value="Metallo-hydrolase/oxidoreductase"/>
    <property type="match status" value="1"/>
</dbReference>
<accession>A0A840YST0</accession>
<protein>
    <submittedName>
        <fullName evidence="2">Ribonuclease BN (tRNA processing enzyme)</fullName>
    </submittedName>
</protein>
<keyword evidence="1" id="KW-0732">Signal</keyword>
<dbReference type="PANTHER" id="PTHR30619:SF1">
    <property type="entry name" value="RECOMBINATION PROTEIN 2"/>
    <property type="match status" value="1"/>
</dbReference>
<organism evidence="2 3">
    <name type="scientific">Sphingomonas xinjiangensis</name>
    <dbReference type="NCBI Taxonomy" id="643568"/>
    <lineage>
        <taxon>Bacteria</taxon>
        <taxon>Pseudomonadati</taxon>
        <taxon>Pseudomonadota</taxon>
        <taxon>Alphaproteobacteria</taxon>
        <taxon>Sphingomonadales</taxon>
        <taxon>Sphingomonadaceae</taxon>
        <taxon>Sphingomonas</taxon>
    </lineage>
</organism>
<dbReference type="PANTHER" id="PTHR30619">
    <property type="entry name" value="DNA INTERNALIZATION/COMPETENCE PROTEIN COMEC/REC2"/>
    <property type="match status" value="1"/>
</dbReference>
<sequence>MSNSGVLAQNMWMQKRSLPQIGRWAADVARAALIAVAVAVAPAAPAAPVLAAATPGKLPAWSSGYFYIHHISTGRGNATYFVMPDGTTMLIDAGEADPEFAKMVAPLKAFPPLPDGSHSAGYWIADYIRQFAPAGRPVKLDYALITHFHTDHMGTVTADKPMSRTGAYRLAGITEVADLIPIGTLVDRAAPTYDYPVDLRECARPGGLPGSNGMSLSNYLGFADYRLKHGQAVVGLKPGALDQIRLGKAGAFPTFHIRNVASSGVIWTGARDETQYYIPKDAVSDCRFDENPFSNVLTMAYGRFKYYSGGDIPGVPAYDQPWWRDVETPVSAVVGPVDVMLLDHHGNRDTVNENILRNLAPRVLVQENWLSPQPGEDVVNRMASKGLYPGPRDVFSIGMAVETRAAIGPIMDSIYKSYNGHVVIRVAPDGESYEVYVLNDANTRREIVKRFGPYRSK</sequence>
<gene>
    <name evidence="2" type="ORF">FHT02_003985</name>
</gene>
<dbReference type="AlphaFoldDB" id="A0A840YST0"/>
<dbReference type="InterPro" id="IPR052159">
    <property type="entry name" value="Competence_DNA_uptake"/>
</dbReference>
<proteinExistence type="predicted"/>
<evidence type="ECO:0000313" key="2">
    <source>
        <dbReference type="EMBL" id="MBB5712725.1"/>
    </source>
</evidence>
<feature type="signal peptide" evidence="1">
    <location>
        <begin position="1"/>
        <end position="46"/>
    </location>
</feature>
<dbReference type="InterPro" id="IPR036866">
    <property type="entry name" value="RibonucZ/Hydroxyglut_hydro"/>
</dbReference>
<dbReference type="Proteomes" id="UP000527143">
    <property type="component" value="Unassembled WGS sequence"/>
</dbReference>
<feature type="chain" id="PRO_5032348166" evidence="1">
    <location>
        <begin position="47"/>
        <end position="457"/>
    </location>
</feature>
<comment type="caution">
    <text evidence="2">The sequence shown here is derived from an EMBL/GenBank/DDBJ whole genome shotgun (WGS) entry which is preliminary data.</text>
</comment>
<keyword evidence="3" id="KW-1185">Reference proteome</keyword>
<evidence type="ECO:0000256" key="1">
    <source>
        <dbReference type="SAM" id="SignalP"/>
    </source>
</evidence>
<evidence type="ECO:0000313" key="3">
    <source>
        <dbReference type="Proteomes" id="UP000527143"/>
    </source>
</evidence>
<name>A0A840YST0_9SPHN</name>
<dbReference type="EMBL" id="JACIJF010000024">
    <property type="protein sequence ID" value="MBB5712725.1"/>
    <property type="molecule type" value="Genomic_DNA"/>
</dbReference>
<dbReference type="Gene3D" id="3.60.15.10">
    <property type="entry name" value="Ribonuclease Z/Hydroxyacylglutathione hydrolase-like"/>
    <property type="match status" value="1"/>
</dbReference>